<comment type="cofactor">
    <cofactor evidence="1">
        <name>Mg(2+)</name>
        <dbReference type="ChEBI" id="CHEBI:18420"/>
    </cofactor>
</comment>
<dbReference type="GeneID" id="140037789"/>
<keyword evidence="1" id="KW-0547">Nucleotide-binding</keyword>
<accession>A0ABM4X4Q0</accession>
<feature type="domain" description="Helitron helicase-like" evidence="3">
    <location>
        <begin position="24"/>
        <end position="205"/>
    </location>
</feature>
<comment type="catalytic activity">
    <reaction evidence="1">
        <text>ATP + H2O = ADP + phosphate + H(+)</text>
        <dbReference type="Rhea" id="RHEA:13065"/>
        <dbReference type="ChEBI" id="CHEBI:15377"/>
        <dbReference type="ChEBI" id="CHEBI:15378"/>
        <dbReference type="ChEBI" id="CHEBI:30616"/>
        <dbReference type="ChEBI" id="CHEBI:43474"/>
        <dbReference type="ChEBI" id="CHEBI:456216"/>
        <dbReference type="EC" id="5.6.2.3"/>
    </reaction>
</comment>
<dbReference type="SUPFAM" id="SSF52540">
    <property type="entry name" value="P-loop containing nucleoside triphosphate hydrolases"/>
    <property type="match status" value="2"/>
</dbReference>
<sequence>MIDKEEEAIQGCENSKEYVSMREYYAYKMQIRYQCTPNILNTGRLFQQFVVEMYVKIETQRLDFYRSRQQLIRREQLQGLMDSVVQGQSRGAQIGHKVILPASFIGGPRDMKRRYVDAMALVQKSGRPDIFITMTCNPAWPEIKEAMLRTDEAHNRPDLLSRVFHAKVNILKEDLFKKHIFGDVAAYTYVVEFQKRGLPHIHMLIILQPRSKLYSTESYDRIVSAEIPDEQANKHLFDMVRKHMMHGPCGSKNPNNVCMQGSFMRRCRNNYPKKWTGRTTHGNNTYPAYRRRNDGKKIIVRGQELDSRWVVPYNPYLLAKFNCHINVEICSTVKAVKYIYKYIYKGHDKIHFQVNNDNEPIANNQPTQIDEITEYQSARWVCPVEAIWRIYRFSLSEMHPAVIHLQLHLENFQCMTFNEKEDLRDLLQNSFRKRTMLTEFFRMNTTDPLAKQLKCTYKEFPEHFVWYPGKKYWAVRQQKDSIGRIVSASPTEGERYFLRLLLTHVKAPTSFDDLKIVNGVHVSTYRQATILRGYFESDDSQEQCMEEAATYHMPYSLRRLFATLLVYFPPVNPPALWNKFEQAMSEDYNRTSTLPPEQIQLEVLHQISNFLDSMGKDINSFSLVSTTLRFRDRYTNTRDTLSELNIQVSEADLLAITQLNAEQKTVFHHIMDAIFVKQKGCFFIDSPGGTGKTFLYKALLAEIRSKGYIALATASCGVAASILPGGRTAHSRFKIPIDMNPANMCKVSKQSASANLIRQAKLILWDEAPMTHRHGIEGVDKLLRDLMDSTELFGGKVIVFGGDFRQVLPVVTKGIKTDFIEASIISSYIWPQLTKLHLSQNMRAIADPQFTAYLLRIGNGTEPLIDDTNIHVPDHLLIPYTNEDESINILINSVFPDLTAFTNENFSLINRAILTTKNEFVDELNNILIQNFPGQAHEYISRDKSIIESEQAVLEDFLNSLTPNGFPPHKIILKPNTPIILLRNIDPPEGLCNGTRLICKSLTQNIIHATISCGEFTASVN</sequence>
<feature type="domain" description="DNA helicase Pif1-like 2B" evidence="4">
    <location>
        <begin position="956"/>
        <end position="999"/>
    </location>
</feature>
<dbReference type="RefSeq" id="XP_071939014.1">
    <property type="nucleotide sequence ID" value="XM_072082913.1"/>
</dbReference>
<evidence type="ECO:0000313" key="5">
    <source>
        <dbReference type="Proteomes" id="UP001652660"/>
    </source>
</evidence>
<reference evidence="6" key="1">
    <citation type="submission" date="2025-08" db="UniProtKB">
        <authorList>
            <consortium name="RefSeq"/>
        </authorList>
    </citation>
    <scope>IDENTIFICATION</scope>
    <source>
        <tissue evidence="6">Leaves</tissue>
    </source>
</reference>
<keyword evidence="1" id="KW-0233">DNA recombination</keyword>
<keyword evidence="1" id="KW-0067">ATP-binding</keyword>
<proteinExistence type="inferred from homology"/>
<dbReference type="Pfam" id="PF05970">
    <property type="entry name" value="PIF1"/>
    <property type="match status" value="1"/>
</dbReference>
<comment type="similarity">
    <text evidence="1">Belongs to the helicase family.</text>
</comment>
<evidence type="ECO:0000259" key="2">
    <source>
        <dbReference type="Pfam" id="PF05970"/>
    </source>
</evidence>
<keyword evidence="1" id="KW-0347">Helicase</keyword>
<keyword evidence="1" id="KW-0378">Hydrolase</keyword>
<evidence type="ECO:0000259" key="4">
    <source>
        <dbReference type="Pfam" id="PF21530"/>
    </source>
</evidence>
<keyword evidence="5" id="KW-1185">Reference proteome</keyword>
<dbReference type="PANTHER" id="PTHR10492:SF94">
    <property type="entry name" value="ATP-DEPENDENT DNA HELICASE"/>
    <property type="match status" value="1"/>
</dbReference>
<dbReference type="Pfam" id="PF14214">
    <property type="entry name" value="Helitron_like_N"/>
    <property type="match status" value="1"/>
</dbReference>
<dbReference type="EC" id="5.6.2.3" evidence="1"/>
<dbReference type="Proteomes" id="UP001652660">
    <property type="component" value="Chromosome 3c"/>
</dbReference>
<dbReference type="Pfam" id="PF21530">
    <property type="entry name" value="Pif1_2B_dom"/>
    <property type="match status" value="1"/>
</dbReference>
<name>A0ABM4X4Q0_COFAR</name>
<dbReference type="InterPro" id="IPR027417">
    <property type="entry name" value="P-loop_NTPase"/>
</dbReference>
<dbReference type="PANTHER" id="PTHR10492">
    <property type="match status" value="1"/>
</dbReference>
<gene>
    <name evidence="6" type="primary">LOC140037789</name>
</gene>
<dbReference type="InterPro" id="IPR049163">
    <property type="entry name" value="Pif1-like_2B_dom"/>
</dbReference>
<protein>
    <recommendedName>
        <fullName evidence="1">ATP-dependent DNA helicase</fullName>
        <ecNumber evidence="1">5.6.2.3</ecNumber>
    </recommendedName>
</protein>
<dbReference type="InterPro" id="IPR025476">
    <property type="entry name" value="Helitron_helicase-like"/>
</dbReference>
<keyword evidence="1" id="KW-0234">DNA repair</keyword>
<organism evidence="5 6">
    <name type="scientific">Coffea arabica</name>
    <name type="common">Arabian coffee</name>
    <dbReference type="NCBI Taxonomy" id="13443"/>
    <lineage>
        <taxon>Eukaryota</taxon>
        <taxon>Viridiplantae</taxon>
        <taxon>Streptophyta</taxon>
        <taxon>Embryophyta</taxon>
        <taxon>Tracheophyta</taxon>
        <taxon>Spermatophyta</taxon>
        <taxon>Magnoliopsida</taxon>
        <taxon>eudicotyledons</taxon>
        <taxon>Gunneridae</taxon>
        <taxon>Pentapetalae</taxon>
        <taxon>asterids</taxon>
        <taxon>lamiids</taxon>
        <taxon>Gentianales</taxon>
        <taxon>Rubiaceae</taxon>
        <taxon>Ixoroideae</taxon>
        <taxon>Gardenieae complex</taxon>
        <taxon>Bertiereae - Coffeeae clade</taxon>
        <taxon>Coffeeae</taxon>
        <taxon>Coffea</taxon>
    </lineage>
</organism>
<keyword evidence="1" id="KW-0227">DNA damage</keyword>
<dbReference type="Gene3D" id="3.40.50.300">
    <property type="entry name" value="P-loop containing nucleotide triphosphate hydrolases"/>
    <property type="match status" value="1"/>
</dbReference>
<evidence type="ECO:0000259" key="3">
    <source>
        <dbReference type="Pfam" id="PF14214"/>
    </source>
</evidence>
<dbReference type="InterPro" id="IPR010285">
    <property type="entry name" value="DNA_helicase_pif1-like_DEAD"/>
</dbReference>
<evidence type="ECO:0000256" key="1">
    <source>
        <dbReference type="RuleBase" id="RU363044"/>
    </source>
</evidence>
<evidence type="ECO:0000313" key="6">
    <source>
        <dbReference type="RefSeq" id="XP_071939014.1"/>
    </source>
</evidence>
<feature type="domain" description="DNA helicase Pif1-like DEAD-box helicase" evidence="2">
    <location>
        <begin position="658"/>
        <end position="862"/>
    </location>
</feature>